<dbReference type="EMBL" id="JAVHNR010000002">
    <property type="protein sequence ID" value="KAK6351891.1"/>
    <property type="molecule type" value="Genomic_DNA"/>
</dbReference>
<keyword evidence="3" id="KW-1185">Reference proteome</keyword>
<evidence type="ECO:0000256" key="1">
    <source>
        <dbReference type="SAM" id="MobiDB-lite"/>
    </source>
</evidence>
<feature type="region of interest" description="Disordered" evidence="1">
    <location>
        <begin position="176"/>
        <end position="224"/>
    </location>
</feature>
<feature type="compositionally biased region" description="Polar residues" evidence="1">
    <location>
        <begin position="85"/>
        <end position="98"/>
    </location>
</feature>
<organism evidence="2 3">
    <name type="scientific">Orbilia javanica</name>
    <dbReference type="NCBI Taxonomy" id="47235"/>
    <lineage>
        <taxon>Eukaryota</taxon>
        <taxon>Fungi</taxon>
        <taxon>Dikarya</taxon>
        <taxon>Ascomycota</taxon>
        <taxon>Pezizomycotina</taxon>
        <taxon>Orbiliomycetes</taxon>
        <taxon>Orbiliales</taxon>
        <taxon>Orbiliaceae</taxon>
        <taxon>Orbilia</taxon>
    </lineage>
</organism>
<accession>A0AAN8P0C5</accession>
<name>A0AAN8P0C5_9PEZI</name>
<gene>
    <name evidence="2" type="ORF">TWF718_005035</name>
</gene>
<proteinExistence type="predicted"/>
<comment type="caution">
    <text evidence="2">The sequence shown here is derived from an EMBL/GenBank/DDBJ whole genome shotgun (WGS) entry which is preliminary data.</text>
</comment>
<dbReference type="AlphaFoldDB" id="A0AAN8P0C5"/>
<protein>
    <submittedName>
        <fullName evidence="2">Uncharacterized protein</fullName>
    </submittedName>
</protein>
<sequence>MENNSAPSTVPSPGSTTISIQVGLDLLAQLSGDALSISLRRVTDNDINDDIRLRLGDLVINHLLAGQAALLAQGSSAGSNDGLHQASTSGATGPSLSETAVPHAIDPGLGPYELPADPCGAENIISSSGNVYGRPTPSIEYSERVFTKNKIFVQKNTAVVQLSTITVMRSTNTSFADSSSRLQELGRQPIRDGSPLEFETTPDGAPGEPVEEQEPRPTRGAAYSEATEGNFDGTAMATHETHATEPIPGNLAQFPELPDYFTPQALSATDSGDVHDFQDILDSVFNLSYTVPSPGLSSSSISDAQNPDNDRDALESLIEFLSSNLSYIPVSWRKFVETASRFLSKLNSLSSEMPSYKISFAITIVAFCLTRKWLTRNQIAMIASLLQTGHGVMSYLEELGVTGAQNMQVVGQSS</sequence>
<dbReference type="Proteomes" id="UP001313282">
    <property type="component" value="Unassembled WGS sequence"/>
</dbReference>
<evidence type="ECO:0000313" key="2">
    <source>
        <dbReference type="EMBL" id="KAK6351891.1"/>
    </source>
</evidence>
<reference evidence="2 3" key="1">
    <citation type="submission" date="2019-10" db="EMBL/GenBank/DDBJ databases">
        <authorList>
            <person name="Palmer J.M."/>
        </authorList>
    </citation>
    <scope>NUCLEOTIDE SEQUENCE [LARGE SCALE GENOMIC DNA]</scope>
    <source>
        <strain evidence="2 3">TWF718</strain>
    </source>
</reference>
<evidence type="ECO:0000313" key="3">
    <source>
        <dbReference type="Proteomes" id="UP001313282"/>
    </source>
</evidence>
<feature type="region of interest" description="Disordered" evidence="1">
    <location>
        <begin position="76"/>
        <end position="107"/>
    </location>
</feature>